<comment type="caution">
    <text evidence="1">The sequence shown here is derived from an EMBL/GenBank/DDBJ whole genome shotgun (WGS) entry which is preliminary data.</text>
</comment>
<proteinExistence type="predicted"/>
<organism evidence="1 2">
    <name type="scientific">Solidesulfovibrio fructosivorans JJ]</name>
    <dbReference type="NCBI Taxonomy" id="596151"/>
    <lineage>
        <taxon>Bacteria</taxon>
        <taxon>Pseudomonadati</taxon>
        <taxon>Thermodesulfobacteriota</taxon>
        <taxon>Desulfovibrionia</taxon>
        <taxon>Desulfovibrionales</taxon>
        <taxon>Desulfovibrionaceae</taxon>
        <taxon>Solidesulfovibrio</taxon>
    </lineage>
</organism>
<sequence>MFLDGELRKLEAEKRRLALRGDINRRLLGLEWGLAGASLRRGFSDLTAGMRLARRLLSFLGGR</sequence>
<dbReference type="RefSeq" id="WP_005995396.1">
    <property type="nucleotide sequence ID" value="NZ_AECZ01000024.1"/>
</dbReference>
<dbReference type="Proteomes" id="UP000006250">
    <property type="component" value="Unassembled WGS sequence"/>
</dbReference>
<dbReference type="OrthoDB" id="5459875at2"/>
<accession>E1JZR4</accession>
<dbReference type="AlphaFoldDB" id="E1JZR4"/>
<dbReference type="EMBL" id="AECZ01000024">
    <property type="protein sequence ID" value="EFL50199.1"/>
    <property type="molecule type" value="Genomic_DNA"/>
</dbReference>
<keyword evidence="2" id="KW-1185">Reference proteome</keyword>
<reference evidence="1 2" key="1">
    <citation type="submission" date="2010-08" db="EMBL/GenBank/DDBJ databases">
        <title>The draft genome of Desulfovibrio fructosovorans JJ.</title>
        <authorList>
            <consortium name="US DOE Joint Genome Institute (JGI-PGF)"/>
            <person name="Lucas S."/>
            <person name="Copeland A."/>
            <person name="Lapidus A."/>
            <person name="Cheng J.-F."/>
            <person name="Bruce D."/>
            <person name="Goodwin L."/>
            <person name="Pitluck S."/>
            <person name="Land M.L."/>
            <person name="Hauser L."/>
            <person name="Chang Y.-J."/>
            <person name="Jeffries C."/>
            <person name="Wall J.D."/>
            <person name="Stahl D.A."/>
            <person name="Arkin A.P."/>
            <person name="Dehal P."/>
            <person name="Stolyar S.M."/>
            <person name="Hazen T.C."/>
            <person name="Woyke T.J."/>
        </authorList>
    </citation>
    <scope>NUCLEOTIDE SEQUENCE [LARGE SCALE GENOMIC DNA]</scope>
    <source>
        <strain evidence="1 2">JJ</strain>
    </source>
</reference>
<evidence type="ECO:0000313" key="1">
    <source>
        <dbReference type="EMBL" id="EFL50199.1"/>
    </source>
</evidence>
<dbReference type="STRING" id="596151.DesfrDRAFT_3114"/>
<dbReference type="eggNOG" id="ENOG5032ABH">
    <property type="taxonomic scope" value="Bacteria"/>
</dbReference>
<protein>
    <submittedName>
        <fullName evidence="1">Uncharacterized protein</fullName>
    </submittedName>
</protein>
<name>E1JZR4_SOLFR</name>
<evidence type="ECO:0000313" key="2">
    <source>
        <dbReference type="Proteomes" id="UP000006250"/>
    </source>
</evidence>
<gene>
    <name evidence="1" type="ORF">DesfrDRAFT_3114</name>
</gene>